<dbReference type="AlphaFoldDB" id="E3HEQ2"/>
<dbReference type="STRING" id="762376.AXYL_03141"/>
<dbReference type="InterPro" id="IPR010917">
    <property type="entry name" value="TonB_rcpt_CS"/>
</dbReference>
<dbReference type="Gene3D" id="3.55.50.30">
    <property type="match status" value="1"/>
</dbReference>
<evidence type="ECO:0000313" key="20">
    <source>
        <dbReference type="Proteomes" id="UP000006876"/>
    </source>
</evidence>
<dbReference type="PANTHER" id="PTHR32552">
    <property type="entry name" value="FERRICHROME IRON RECEPTOR-RELATED"/>
    <property type="match status" value="1"/>
</dbReference>
<evidence type="ECO:0000256" key="6">
    <source>
        <dbReference type="ARBA" id="ARBA00022692"/>
    </source>
</evidence>
<evidence type="ECO:0000256" key="7">
    <source>
        <dbReference type="ARBA" id="ARBA00022729"/>
    </source>
</evidence>
<evidence type="ECO:0000256" key="17">
    <source>
        <dbReference type="SAM" id="SignalP"/>
    </source>
</evidence>
<evidence type="ECO:0000256" key="9">
    <source>
        <dbReference type="ARBA" id="ARBA00023065"/>
    </source>
</evidence>
<sequence length="811" mass="87136">MHQSGICRPFLGRSALRLALSGVMSMPLAAMPALVHAQAPSEQLHAIDLPAQALNTALNMLSRQTSTPIMAGGAQIAAHQAPAVSGRMSVREALSRLLQGSGLTSTVTPGGGYAVTGAAQTPAVTTLAPVLVTGNSQLPEPYAGGQVARGGRVGLLGERDVMDTPFNIASYTAELIQNQQANSIADVLANDASVRTVNDGQGSVAGTGDEFQIRGFPVRNQDVSFNGLYGMLPLRTIALDGVERVEVLKGPTALLNGMSPRGSVGGGINVVAKRAGDDPLTRLTATYQSDSRFGGMVDIGRRFGENKEFGIRFNGSYRDGDTAVQHQSNQLGVAVVGLDYRGERLRVSLDAGHQTNNIDGPGDSGVLIFGDSLPVPRAPDASKGYSPDWGYAKSRDNYGVLRAEYDLTPHLTVFGGVGYRRSNNRYLYADPIVVGQNGELMMRPYYWPSYEQNVSTVWGARGNFSTGPVRHEVSLSYSTFEQRAGYYDYYIFGMSPSNLYDPAQIPEPSIDGLSSSPPRTSLLKLPTIALADTLSFADDRIQFTAGLRYQTVKATNYSYTTGQETSSYDKSAVTPAFGLVVKPWTDVSLYANYIEGLSAGPIAPAGTSNAGEIFAPIKTKQIEAGVKVDFGSVTTTLGLFQIKQPSGLTTVSDGVTRYDMSGEQRNRGVEFNAYGELARGVRLLGGITYIQPTMIRSARPDTDGNSAVGVPRWMANIGMEWDPSFAPGLTLSARALSTSWQYQNLENSRRIPGWTRWDLGMRYATRAFDHPVTLRATINNVFGKDYWSSASEGYLRLGSPRSVMLSASVDF</sequence>
<dbReference type="GO" id="GO:0015344">
    <property type="term" value="F:siderophore uptake transmembrane transporter activity"/>
    <property type="evidence" value="ECO:0007669"/>
    <property type="project" value="TreeGrafter"/>
</dbReference>
<keyword evidence="4 14" id="KW-1134">Transmembrane beta strand</keyword>
<dbReference type="GO" id="GO:0038023">
    <property type="term" value="F:signaling receptor activity"/>
    <property type="evidence" value="ECO:0007669"/>
    <property type="project" value="InterPro"/>
</dbReference>
<dbReference type="InterPro" id="IPR011662">
    <property type="entry name" value="Secretin/TonB_short_N"/>
</dbReference>
<keyword evidence="13 14" id="KW-0998">Cell outer membrane</keyword>
<dbReference type="KEGG" id="axy:AXYL_03141"/>
<dbReference type="InterPro" id="IPR012910">
    <property type="entry name" value="Plug_dom"/>
</dbReference>
<feature type="chain" id="PRO_5003171280" evidence="17">
    <location>
        <begin position="30"/>
        <end position="811"/>
    </location>
</feature>
<dbReference type="CDD" id="cd01347">
    <property type="entry name" value="ligand_gated_channel"/>
    <property type="match status" value="1"/>
</dbReference>
<feature type="domain" description="Secretin/TonB short N-terminal" evidence="18">
    <location>
        <begin position="67"/>
        <end position="118"/>
    </location>
</feature>
<dbReference type="InterPro" id="IPR036942">
    <property type="entry name" value="Beta-barrel_TonB_sf"/>
</dbReference>
<dbReference type="OrthoDB" id="5346107at2"/>
<dbReference type="GO" id="GO:0009279">
    <property type="term" value="C:cell outer membrane"/>
    <property type="evidence" value="ECO:0007669"/>
    <property type="project" value="UniProtKB-SubCell"/>
</dbReference>
<dbReference type="RefSeq" id="WP_013393776.1">
    <property type="nucleotide sequence ID" value="NC_014640.1"/>
</dbReference>
<evidence type="ECO:0000256" key="5">
    <source>
        <dbReference type="ARBA" id="ARBA00022496"/>
    </source>
</evidence>
<keyword evidence="8" id="KW-0408">Iron</keyword>
<dbReference type="SMART" id="SM00965">
    <property type="entry name" value="STN"/>
    <property type="match status" value="1"/>
</dbReference>
<dbReference type="PROSITE" id="PS52016">
    <property type="entry name" value="TONB_DEPENDENT_REC_3"/>
    <property type="match status" value="1"/>
</dbReference>
<evidence type="ECO:0000256" key="3">
    <source>
        <dbReference type="ARBA" id="ARBA00022448"/>
    </source>
</evidence>
<keyword evidence="12 19" id="KW-0675">Receptor</keyword>
<feature type="signal peptide" evidence="17">
    <location>
        <begin position="1"/>
        <end position="29"/>
    </location>
</feature>
<keyword evidence="5" id="KW-0410">Iron transport</keyword>
<keyword evidence="10 16" id="KW-0798">TonB box</keyword>
<evidence type="ECO:0000256" key="16">
    <source>
        <dbReference type="RuleBase" id="RU003357"/>
    </source>
</evidence>
<dbReference type="GO" id="GO:0015891">
    <property type="term" value="P:siderophore transport"/>
    <property type="evidence" value="ECO:0007669"/>
    <property type="project" value="InterPro"/>
</dbReference>
<accession>E3HEQ2</accession>
<dbReference type="eggNOG" id="COG4774">
    <property type="taxonomic scope" value="Bacteria"/>
</dbReference>
<evidence type="ECO:0000256" key="15">
    <source>
        <dbReference type="PROSITE-ProRule" id="PRU10144"/>
    </source>
</evidence>
<dbReference type="Proteomes" id="UP000006876">
    <property type="component" value="Chromosome"/>
</dbReference>
<organism evidence="19 20">
    <name type="scientific">Achromobacter xylosoxidans (strain A8)</name>
    <dbReference type="NCBI Taxonomy" id="762376"/>
    <lineage>
        <taxon>Bacteria</taxon>
        <taxon>Pseudomonadati</taxon>
        <taxon>Pseudomonadota</taxon>
        <taxon>Betaproteobacteria</taxon>
        <taxon>Burkholderiales</taxon>
        <taxon>Alcaligenaceae</taxon>
        <taxon>Achromobacter</taxon>
    </lineage>
</organism>
<dbReference type="PANTHER" id="PTHR32552:SF82">
    <property type="entry name" value="FCUA PROTEIN"/>
    <property type="match status" value="1"/>
</dbReference>
<evidence type="ECO:0000256" key="11">
    <source>
        <dbReference type="ARBA" id="ARBA00023136"/>
    </source>
</evidence>
<dbReference type="InterPro" id="IPR010105">
    <property type="entry name" value="TonB_sidphr_rcpt"/>
</dbReference>
<dbReference type="Pfam" id="PF07715">
    <property type="entry name" value="Plug"/>
    <property type="match status" value="1"/>
</dbReference>
<keyword evidence="9" id="KW-0406">Ion transport</keyword>
<evidence type="ECO:0000256" key="10">
    <source>
        <dbReference type="ARBA" id="ARBA00023077"/>
    </source>
</evidence>
<dbReference type="PATRIC" id="fig|762376.5.peg.3160"/>
<evidence type="ECO:0000256" key="1">
    <source>
        <dbReference type="ARBA" id="ARBA00004571"/>
    </source>
</evidence>
<evidence type="ECO:0000313" key="19">
    <source>
        <dbReference type="EMBL" id="ADP16461.1"/>
    </source>
</evidence>
<keyword evidence="3 14" id="KW-0813">Transport</keyword>
<keyword evidence="7 17" id="KW-0732">Signal</keyword>
<evidence type="ECO:0000259" key="18">
    <source>
        <dbReference type="SMART" id="SM00965"/>
    </source>
</evidence>
<protein>
    <submittedName>
        <fullName evidence="19">Ferrichrome receptor FcuA 1</fullName>
    </submittedName>
</protein>
<comment type="subcellular location">
    <subcellularLocation>
        <location evidence="1 14">Cell outer membrane</location>
        <topology evidence="1 14">Multi-pass membrane protein</topology>
    </subcellularLocation>
</comment>
<evidence type="ECO:0000256" key="8">
    <source>
        <dbReference type="ARBA" id="ARBA00023004"/>
    </source>
</evidence>
<gene>
    <name evidence="19" type="ordered locus">AXYL_03141</name>
</gene>
<proteinExistence type="inferred from homology"/>
<evidence type="ECO:0000256" key="2">
    <source>
        <dbReference type="ARBA" id="ARBA00009810"/>
    </source>
</evidence>
<reference evidence="19 20" key="1">
    <citation type="journal article" date="2011" name="J. Bacteriol.">
        <title>Complete genome sequence of the haloaromatic acid-degrading bacterium Achromobacter xylosoxidans A8.</title>
        <authorList>
            <person name="Strnad H."/>
            <person name="Ridl J."/>
            <person name="Paces J."/>
            <person name="Kolar M."/>
            <person name="Vlcek C."/>
            <person name="Paces V."/>
        </authorList>
    </citation>
    <scope>NUCLEOTIDE SEQUENCE [LARGE SCALE GENOMIC DNA]</scope>
    <source>
        <strain evidence="19 20">A8</strain>
    </source>
</reference>
<dbReference type="InterPro" id="IPR000531">
    <property type="entry name" value="Beta-barrel_TonB"/>
</dbReference>
<dbReference type="EMBL" id="CP002287">
    <property type="protein sequence ID" value="ADP16461.1"/>
    <property type="molecule type" value="Genomic_DNA"/>
</dbReference>
<keyword evidence="6 14" id="KW-0812">Transmembrane</keyword>
<dbReference type="InterPro" id="IPR039426">
    <property type="entry name" value="TonB-dep_rcpt-like"/>
</dbReference>
<dbReference type="SUPFAM" id="SSF56935">
    <property type="entry name" value="Porins"/>
    <property type="match status" value="1"/>
</dbReference>
<evidence type="ECO:0000256" key="13">
    <source>
        <dbReference type="ARBA" id="ARBA00023237"/>
    </source>
</evidence>
<evidence type="ECO:0000256" key="12">
    <source>
        <dbReference type="ARBA" id="ARBA00023170"/>
    </source>
</evidence>
<name>E3HEQ2_ACHXA</name>
<dbReference type="Pfam" id="PF00593">
    <property type="entry name" value="TonB_dep_Rec_b-barrel"/>
    <property type="match status" value="1"/>
</dbReference>
<evidence type="ECO:0000256" key="4">
    <source>
        <dbReference type="ARBA" id="ARBA00022452"/>
    </source>
</evidence>
<dbReference type="PROSITE" id="PS01156">
    <property type="entry name" value="TONB_DEPENDENT_REC_2"/>
    <property type="match status" value="1"/>
</dbReference>
<dbReference type="Gene3D" id="2.170.130.10">
    <property type="entry name" value="TonB-dependent receptor, plug domain"/>
    <property type="match status" value="1"/>
</dbReference>
<feature type="short sequence motif" description="TonB C-terminal box" evidence="15">
    <location>
        <begin position="794"/>
        <end position="811"/>
    </location>
</feature>
<dbReference type="Gene3D" id="2.40.170.20">
    <property type="entry name" value="TonB-dependent receptor, beta-barrel domain"/>
    <property type="match status" value="1"/>
</dbReference>
<evidence type="ECO:0000256" key="14">
    <source>
        <dbReference type="PROSITE-ProRule" id="PRU01360"/>
    </source>
</evidence>
<dbReference type="HOGENOM" id="CLU_008287_22_0_4"/>
<dbReference type="InterPro" id="IPR037066">
    <property type="entry name" value="Plug_dom_sf"/>
</dbReference>
<keyword evidence="11 14" id="KW-0472">Membrane</keyword>
<dbReference type="NCBIfam" id="TIGR01783">
    <property type="entry name" value="TonB-siderophor"/>
    <property type="match status" value="1"/>
</dbReference>
<comment type="similarity">
    <text evidence="2 14 16">Belongs to the TonB-dependent receptor family.</text>
</comment>